<reference evidence="2" key="2">
    <citation type="journal article" date="2018" name="BMC Genomics">
        <title>Comparative genomic analysis reveals the evolution and environmental adaptation strategies of vibrios.</title>
        <authorList>
            <person name="Lin H."/>
            <person name="Yu M."/>
            <person name="Wang X."/>
            <person name="Zhang X.H."/>
        </authorList>
    </citation>
    <scope>NUCLEOTIDE SEQUENCE</scope>
    <source>
        <strain evidence="2">QT6D1</strain>
    </source>
</reference>
<dbReference type="RefSeq" id="WP_006071352.1">
    <property type="nucleotide sequence ID" value="NZ_CP018308.1"/>
</dbReference>
<evidence type="ECO:0000313" key="5">
    <source>
        <dbReference type="Proteomes" id="UP000279760"/>
    </source>
</evidence>
<keyword evidence="1" id="KW-0732">Signal</keyword>
<dbReference type="AlphaFoldDB" id="A0A2C9PC46"/>
<feature type="chain" id="PRO_5042346086" evidence="1">
    <location>
        <begin position="28"/>
        <end position="181"/>
    </location>
</feature>
<dbReference type="EMBL" id="CP033577">
    <property type="protein sequence ID" value="AYV22282.1"/>
    <property type="molecule type" value="Genomic_DNA"/>
</dbReference>
<dbReference type="Proteomes" id="UP000279760">
    <property type="component" value="Chromosome 1"/>
</dbReference>
<dbReference type="Pfam" id="PF10973">
    <property type="entry name" value="DUF2799"/>
    <property type="match status" value="1"/>
</dbReference>
<proteinExistence type="predicted"/>
<dbReference type="STRING" id="689.VME0621_02891"/>
<dbReference type="InterPro" id="IPR021242">
    <property type="entry name" value="DUF2799"/>
</dbReference>
<feature type="signal peptide" evidence="1">
    <location>
        <begin position="1"/>
        <end position="27"/>
    </location>
</feature>
<evidence type="ECO:0000256" key="1">
    <source>
        <dbReference type="SAM" id="SignalP"/>
    </source>
</evidence>
<reference evidence="4" key="1">
    <citation type="submission" date="2016-12" db="EMBL/GenBank/DDBJ databases">
        <title>Comparative genomic analysis reveals the diversity, evolution, and environmental adaptation strategies of the genus Vibrio.</title>
        <authorList>
            <person name="Lin H."/>
            <person name="Wang X."/>
            <person name="Zhang X.-H."/>
        </authorList>
    </citation>
    <scope>NUCLEOTIDE SEQUENCE [LARGE SCALE GENOMIC DNA]</scope>
    <source>
        <strain evidence="4">QT6D1</strain>
    </source>
</reference>
<dbReference type="Proteomes" id="UP000197092">
    <property type="component" value="Chromosome 1"/>
</dbReference>
<sequence>MYIGLKSLNIKWLVAALAITLSGCSSMSIEECNNADWYQVGYSDGLNGHSPKMIDSYISDCSEAAVFPDREQWSKGFKVGTGLYCSPDNGYKVGYEGQQYYYVCPGESFLKNYELGKQARQRDQRLKQIETELRTIEDKLRTTPSENHDERKRLEDEKRDLVSERSHLLGLTVQHNFNISF</sequence>
<evidence type="ECO:0000313" key="2">
    <source>
        <dbReference type="EMBL" id="ASI90322.1"/>
    </source>
</evidence>
<reference evidence="3 5" key="3">
    <citation type="submission" date="2018-11" db="EMBL/GenBank/DDBJ databases">
        <title>Complete Genome Sequence of Vbrio mediterranei 117-T6: a Potential Pathogen Bacteria Isolated from the Conchocelis of Pyropia.</title>
        <authorList>
            <person name="Liu Q."/>
        </authorList>
    </citation>
    <scope>NUCLEOTIDE SEQUENCE [LARGE SCALE GENOMIC DNA]</scope>
    <source>
        <strain evidence="3 5">117-T6</strain>
    </source>
</reference>
<dbReference type="EMBL" id="CP018308">
    <property type="protein sequence ID" value="ASI90322.1"/>
    <property type="molecule type" value="Genomic_DNA"/>
</dbReference>
<evidence type="ECO:0000313" key="4">
    <source>
        <dbReference type="Proteomes" id="UP000197092"/>
    </source>
</evidence>
<name>A0A2C9PC46_9VIBR</name>
<gene>
    <name evidence="2" type="ORF">BSZ05_11385</name>
    <name evidence="3" type="ORF">ECB94_14015</name>
</gene>
<organism evidence="3 5">
    <name type="scientific">Vibrio mediterranei</name>
    <dbReference type="NCBI Taxonomy" id="689"/>
    <lineage>
        <taxon>Bacteria</taxon>
        <taxon>Pseudomonadati</taxon>
        <taxon>Pseudomonadota</taxon>
        <taxon>Gammaproteobacteria</taxon>
        <taxon>Vibrionales</taxon>
        <taxon>Vibrionaceae</taxon>
        <taxon>Vibrio</taxon>
    </lineage>
</organism>
<dbReference type="PROSITE" id="PS51257">
    <property type="entry name" value="PROKAR_LIPOPROTEIN"/>
    <property type="match status" value="1"/>
</dbReference>
<evidence type="ECO:0000313" key="3">
    <source>
        <dbReference type="EMBL" id="AYV22282.1"/>
    </source>
</evidence>
<protein>
    <submittedName>
        <fullName evidence="2">DNA repair protein</fullName>
    </submittedName>
    <submittedName>
        <fullName evidence="3">DUF2799 domain-containing protein</fullName>
    </submittedName>
</protein>
<dbReference type="KEGG" id="vsh:BSZ05_11385"/>
<accession>A0A2C9PC46</accession>